<dbReference type="RefSeq" id="WP_007067949.1">
    <property type="nucleotide sequence ID" value="NZ_DS022272.1"/>
</dbReference>
<dbReference type="AlphaFoldDB" id="Q0G4A7"/>
<accession>Q0G4A7</accession>
<keyword evidence="2" id="KW-1185">Reference proteome</keyword>
<dbReference type="EMBL" id="AATP01000002">
    <property type="protein sequence ID" value="EAU41574.1"/>
    <property type="molecule type" value="Genomic_DNA"/>
</dbReference>
<proteinExistence type="predicted"/>
<reference evidence="1 2" key="1">
    <citation type="journal article" date="2010" name="J. Bacteriol.">
        <title>Genome sequence of Fulvimarina pelagi HTCC2506T, a Mn(II)-oxidizing alphaproteobacterium possessing an aerobic anoxygenic photosynthetic gene cluster and Xanthorhodopsin.</title>
        <authorList>
            <person name="Kang I."/>
            <person name="Oh H.M."/>
            <person name="Lim S.I."/>
            <person name="Ferriera S."/>
            <person name="Giovannoni S.J."/>
            <person name="Cho J.C."/>
        </authorList>
    </citation>
    <scope>NUCLEOTIDE SEQUENCE [LARGE SCALE GENOMIC DNA]</scope>
    <source>
        <strain evidence="1 2">HTCC2506</strain>
    </source>
</reference>
<dbReference type="STRING" id="217511.GCA_001463845_02334"/>
<evidence type="ECO:0000313" key="1">
    <source>
        <dbReference type="EMBL" id="EAU41574.1"/>
    </source>
</evidence>
<protein>
    <recommendedName>
        <fullName evidence="3">HEPN domain-containing protein</fullName>
    </recommendedName>
</protein>
<evidence type="ECO:0008006" key="3">
    <source>
        <dbReference type="Google" id="ProtNLM"/>
    </source>
</evidence>
<name>Q0G4A7_9HYPH</name>
<dbReference type="HOGENOM" id="CLU_119538_0_0_5"/>
<gene>
    <name evidence="1" type="ORF">FP2506_14114</name>
</gene>
<evidence type="ECO:0000313" key="2">
    <source>
        <dbReference type="Proteomes" id="UP000004310"/>
    </source>
</evidence>
<dbReference type="Proteomes" id="UP000004310">
    <property type="component" value="Unassembled WGS sequence"/>
</dbReference>
<comment type="caution">
    <text evidence="1">The sequence shown here is derived from an EMBL/GenBank/DDBJ whole genome shotgun (WGS) entry which is preliminary data.</text>
</comment>
<sequence>MMVHADPYPGSETEPAAIFRLAEEYRHAAKALSKLARPGAPETLAPFRLAAIHAIELYLNAWLLMDGIAPSVVRGLQHDLAKRAEWALHSKLTLRIKTARHLVALSVQRDYLVSRYAPELLSTLTQRNRLEATLEEVARKVARRCAPEAKSNVALRLFGAL</sequence>
<organism evidence="1 2">
    <name type="scientific">Fulvimarina pelagi HTCC2506</name>
    <dbReference type="NCBI Taxonomy" id="314231"/>
    <lineage>
        <taxon>Bacteria</taxon>
        <taxon>Pseudomonadati</taxon>
        <taxon>Pseudomonadota</taxon>
        <taxon>Alphaproteobacteria</taxon>
        <taxon>Hyphomicrobiales</taxon>
        <taxon>Aurantimonadaceae</taxon>
        <taxon>Fulvimarina</taxon>
    </lineage>
</organism>
<dbReference type="eggNOG" id="ENOG5031HR4">
    <property type="taxonomic scope" value="Bacteria"/>
</dbReference>